<organism evidence="9">
    <name type="scientific">Schizaphis graminum</name>
    <name type="common">Green bug aphid</name>
    <dbReference type="NCBI Taxonomy" id="13262"/>
    <lineage>
        <taxon>Eukaryota</taxon>
        <taxon>Metazoa</taxon>
        <taxon>Ecdysozoa</taxon>
        <taxon>Arthropoda</taxon>
        <taxon>Hexapoda</taxon>
        <taxon>Insecta</taxon>
        <taxon>Pterygota</taxon>
        <taxon>Neoptera</taxon>
        <taxon>Paraneoptera</taxon>
        <taxon>Hemiptera</taxon>
        <taxon>Sternorrhyncha</taxon>
        <taxon>Aphidomorpha</taxon>
        <taxon>Aphidoidea</taxon>
        <taxon>Aphididae</taxon>
        <taxon>Aphidini</taxon>
        <taxon>Schizaphis</taxon>
    </lineage>
</organism>
<dbReference type="GO" id="GO:0018738">
    <property type="term" value="F:S-formylglutathione hydrolase activity"/>
    <property type="evidence" value="ECO:0007669"/>
    <property type="project" value="UniProtKB-EC"/>
</dbReference>
<dbReference type="InterPro" id="IPR029058">
    <property type="entry name" value="AB_hydrolase_fold"/>
</dbReference>
<keyword evidence="8" id="KW-0963">Cytoplasm</keyword>
<evidence type="ECO:0000256" key="2">
    <source>
        <dbReference type="ARBA" id="ARBA00005622"/>
    </source>
</evidence>
<accession>A0A2S2NWF4</accession>
<evidence type="ECO:0000313" key="9">
    <source>
        <dbReference type="EMBL" id="MBY21487.1"/>
    </source>
</evidence>
<evidence type="ECO:0000256" key="3">
    <source>
        <dbReference type="ARBA" id="ARBA00012479"/>
    </source>
</evidence>
<dbReference type="FunFam" id="3.40.50.1820:FF:000002">
    <property type="entry name" value="S-formylglutathione hydrolase"/>
    <property type="match status" value="1"/>
</dbReference>
<dbReference type="InterPro" id="IPR000801">
    <property type="entry name" value="Esterase-like"/>
</dbReference>
<dbReference type="EMBL" id="GGMR01008868">
    <property type="protein sequence ID" value="MBY21487.1"/>
    <property type="molecule type" value="Transcribed_RNA"/>
</dbReference>
<proteinExistence type="inferred from homology"/>
<dbReference type="Gene3D" id="3.40.50.1820">
    <property type="entry name" value="alpha/beta hydrolase"/>
    <property type="match status" value="1"/>
</dbReference>
<dbReference type="PANTHER" id="PTHR10061:SF0">
    <property type="entry name" value="S-FORMYLGLUTATHIONE HYDROLASE"/>
    <property type="match status" value="1"/>
</dbReference>
<evidence type="ECO:0000256" key="5">
    <source>
        <dbReference type="ARBA" id="ARBA00022487"/>
    </source>
</evidence>
<comment type="similarity">
    <text evidence="2 8">Belongs to the esterase D family.</text>
</comment>
<feature type="active site" description="Charge relay system" evidence="7">
    <location>
        <position position="150"/>
    </location>
</feature>
<dbReference type="PANTHER" id="PTHR10061">
    <property type="entry name" value="S-FORMYLGLUTATHIONE HYDROLASE"/>
    <property type="match status" value="1"/>
</dbReference>
<gene>
    <name evidence="9" type="primary">Esd_0</name>
    <name evidence="9" type="ORF">g.81547</name>
</gene>
<evidence type="ECO:0000256" key="7">
    <source>
        <dbReference type="PIRSR" id="PIRSR614186-1"/>
    </source>
</evidence>
<dbReference type="EC" id="3.1.2.12" evidence="3 8"/>
<keyword evidence="5 8" id="KW-0719">Serine esterase</keyword>
<evidence type="ECO:0000256" key="4">
    <source>
        <dbReference type="ARBA" id="ARBA00016774"/>
    </source>
</evidence>
<protein>
    <recommendedName>
        <fullName evidence="4 8">S-formylglutathione hydrolase</fullName>
        <ecNumber evidence="3 8">3.1.2.12</ecNumber>
    </recommendedName>
</protein>
<comment type="function">
    <text evidence="1 8">Serine hydrolase involved in the detoxification of formaldehyde.</text>
</comment>
<dbReference type="Pfam" id="PF00756">
    <property type="entry name" value="Esterase"/>
    <property type="match status" value="1"/>
</dbReference>
<comment type="catalytic activity">
    <reaction evidence="8">
        <text>S-formylglutathione + H2O = formate + glutathione + H(+)</text>
        <dbReference type="Rhea" id="RHEA:14961"/>
        <dbReference type="ChEBI" id="CHEBI:15377"/>
        <dbReference type="ChEBI" id="CHEBI:15378"/>
        <dbReference type="ChEBI" id="CHEBI:15740"/>
        <dbReference type="ChEBI" id="CHEBI:57688"/>
        <dbReference type="ChEBI" id="CHEBI:57925"/>
        <dbReference type="EC" id="3.1.2.12"/>
    </reaction>
</comment>
<dbReference type="SUPFAM" id="SSF53474">
    <property type="entry name" value="alpha/beta-Hydrolases"/>
    <property type="match status" value="1"/>
</dbReference>
<keyword evidence="6 8" id="KW-0378">Hydrolase</keyword>
<name>A0A2S2NWF4_SCHGA</name>
<feature type="active site" description="Charge relay system" evidence="7">
    <location>
        <position position="263"/>
    </location>
</feature>
<feature type="active site" description="Charge relay system" evidence="7">
    <location>
        <position position="227"/>
    </location>
</feature>
<reference evidence="9" key="1">
    <citation type="submission" date="2018-04" db="EMBL/GenBank/DDBJ databases">
        <title>Transcriptome of Schizaphis graminum biotype I.</title>
        <authorList>
            <person name="Scully E.D."/>
            <person name="Geib S.M."/>
            <person name="Palmer N.A."/>
            <person name="Koch K."/>
            <person name="Bradshaw J."/>
            <person name="Heng-Moss T."/>
            <person name="Sarath G."/>
        </authorList>
    </citation>
    <scope>NUCLEOTIDE SEQUENCE</scope>
</reference>
<dbReference type="GO" id="GO:0005829">
    <property type="term" value="C:cytosol"/>
    <property type="evidence" value="ECO:0007669"/>
    <property type="project" value="TreeGrafter"/>
</dbReference>
<dbReference type="AlphaFoldDB" id="A0A2S2NWF4"/>
<evidence type="ECO:0000256" key="8">
    <source>
        <dbReference type="RuleBase" id="RU363068"/>
    </source>
</evidence>
<dbReference type="GO" id="GO:0046294">
    <property type="term" value="P:formaldehyde catabolic process"/>
    <property type="evidence" value="ECO:0007669"/>
    <property type="project" value="InterPro"/>
</dbReference>
<sequence>MDLKLISSNKSFGGYQKVFEHFSPTLQCNMKFGIYLPPGESENEKFPVLFYLSGLTCTEQNVITKSGFQKFAAQYKIIVVAPDTSPRNCNIPNEDEKWNVGSGASMYVNANQEPWNKHYQMFNYITDELYQLIQNTFPVIQDKISISGHSMGGHGALLCALLCPGKYKSVSLFAPVCNISNSPTLIDGLTTLIGEEKDILQKWDTTFLVKEYNGPEMEILIHVGSDDEFLTKDLLIDNFVKAAKECKDNKIKTKVFLEEGYDHGYYFISTFIGEHFKFHSSKLSL</sequence>
<dbReference type="GO" id="GO:0052689">
    <property type="term" value="F:carboxylic ester hydrolase activity"/>
    <property type="evidence" value="ECO:0007669"/>
    <property type="project" value="UniProtKB-KW"/>
</dbReference>
<evidence type="ECO:0000256" key="6">
    <source>
        <dbReference type="ARBA" id="ARBA00022801"/>
    </source>
</evidence>
<dbReference type="InterPro" id="IPR014186">
    <property type="entry name" value="S-formylglutathione_hydrol"/>
</dbReference>
<dbReference type="NCBIfam" id="TIGR02821">
    <property type="entry name" value="fghA_ester_D"/>
    <property type="match status" value="1"/>
</dbReference>
<evidence type="ECO:0000256" key="1">
    <source>
        <dbReference type="ARBA" id="ARBA00002608"/>
    </source>
</evidence>
<comment type="subcellular location">
    <subcellularLocation>
        <location evidence="8">Cytoplasm</location>
    </subcellularLocation>
</comment>